<dbReference type="HAMAP" id="MF_00445">
    <property type="entry name" value="NDH1_NuoN_1"/>
    <property type="match status" value="1"/>
</dbReference>
<evidence type="ECO:0000313" key="8">
    <source>
        <dbReference type="EMBL" id="OJX56961.1"/>
    </source>
</evidence>
<comment type="function">
    <text evidence="5">NDH-1 shuttles electrons from NADH, via FMN and iron-sulfur (Fe-S) centers, to quinones in the respiratory chain. The immediate electron acceptor for the enzyme in this species is believed to be ubiquinone. Couples the redox reaction to proton translocation (for every two electrons transferred, four hydrogen ions are translocated across the cytoplasmic membrane), and thus conserves the redox energy in a proton gradient.</text>
</comment>
<keyword evidence="5" id="KW-1003">Cell membrane</keyword>
<feature type="transmembrane region" description="Helical" evidence="5">
    <location>
        <begin position="237"/>
        <end position="262"/>
    </location>
</feature>
<dbReference type="PANTHER" id="PTHR22773">
    <property type="entry name" value="NADH DEHYDROGENASE"/>
    <property type="match status" value="1"/>
</dbReference>
<gene>
    <name evidence="5" type="primary">nuoN</name>
    <name evidence="8" type="ORF">BGO89_10595</name>
</gene>
<keyword evidence="3 5" id="KW-1133">Transmembrane helix</keyword>
<protein>
    <recommendedName>
        <fullName evidence="5">NADH-quinone oxidoreductase subunit N</fullName>
        <ecNumber evidence="5">7.1.1.-</ecNumber>
    </recommendedName>
    <alternativeName>
        <fullName evidence="5">NADH dehydrogenase I subunit N</fullName>
    </alternativeName>
    <alternativeName>
        <fullName evidence="5">NDH-1 subunit N</fullName>
    </alternativeName>
</protein>
<feature type="transmembrane region" description="Helical" evidence="5">
    <location>
        <begin position="452"/>
        <end position="475"/>
    </location>
</feature>
<reference evidence="8 9" key="1">
    <citation type="submission" date="2016-09" db="EMBL/GenBank/DDBJ databases">
        <title>Genome-resolved meta-omics ties microbial dynamics to process performance in biotechnology for thiocyanate degradation.</title>
        <authorList>
            <person name="Kantor R.S."/>
            <person name="Huddy R.J."/>
            <person name="Iyer R."/>
            <person name="Thomas B.C."/>
            <person name="Brown C.T."/>
            <person name="Anantharaman K."/>
            <person name="Tringe S."/>
            <person name="Hettich R.L."/>
            <person name="Harrison S.T."/>
            <person name="Banfield J.F."/>
        </authorList>
    </citation>
    <scope>NUCLEOTIDE SEQUENCE [LARGE SCALE GENOMIC DNA]</scope>
    <source>
        <strain evidence="8">59-99</strain>
    </source>
</reference>
<feature type="transmembrane region" description="Helical" evidence="5">
    <location>
        <begin position="197"/>
        <end position="216"/>
    </location>
</feature>
<comment type="subunit">
    <text evidence="5">NDH-1 is composed of 14 different subunits. Subunits NuoA, H, J, K, L, M, N constitute the membrane sector of the complex.</text>
</comment>
<dbReference type="Pfam" id="PF00361">
    <property type="entry name" value="Proton_antipo_M"/>
    <property type="match status" value="1"/>
</dbReference>
<feature type="transmembrane region" description="Helical" evidence="5">
    <location>
        <begin position="158"/>
        <end position="177"/>
    </location>
</feature>
<dbReference type="GO" id="GO:0048038">
    <property type="term" value="F:quinone binding"/>
    <property type="evidence" value="ECO:0007669"/>
    <property type="project" value="UniProtKB-KW"/>
</dbReference>
<feature type="transmembrane region" description="Helical" evidence="5">
    <location>
        <begin position="302"/>
        <end position="323"/>
    </location>
</feature>
<dbReference type="NCBIfam" id="TIGR01770">
    <property type="entry name" value="NDH_I_N"/>
    <property type="match status" value="1"/>
</dbReference>
<keyword evidence="5" id="KW-0520">NAD</keyword>
<comment type="similarity">
    <text evidence="5">Belongs to the complex I subunit 2 family.</text>
</comment>
<feature type="transmembrane region" description="Helical" evidence="5">
    <location>
        <begin position="6"/>
        <end position="29"/>
    </location>
</feature>
<feature type="transmembrane region" description="Helical" evidence="5">
    <location>
        <begin position="125"/>
        <end position="146"/>
    </location>
</feature>
<name>A0A1M3KWW7_9BACT</name>
<dbReference type="InterPro" id="IPR001750">
    <property type="entry name" value="ND/Mrp_TM"/>
</dbReference>
<evidence type="ECO:0000256" key="1">
    <source>
        <dbReference type="ARBA" id="ARBA00004127"/>
    </source>
</evidence>
<dbReference type="AlphaFoldDB" id="A0A1M3KWW7"/>
<dbReference type="GO" id="GO:0012505">
    <property type="term" value="C:endomembrane system"/>
    <property type="evidence" value="ECO:0007669"/>
    <property type="project" value="UniProtKB-SubCell"/>
</dbReference>
<feature type="domain" description="NADH:quinone oxidoreductase/Mrp antiporter transmembrane" evidence="7">
    <location>
        <begin position="121"/>
        <end position="422"/>
    </location>
</feature>
<feature type="transmembrane region" description="Helical" evidence="5">
    <location>
        <begin position="36"/>
        <end position="56"/>
    </location>
</feature>
<dbReference type="EC" id="7.1.1.-" evidence="5"/>
<proteinExistence type="inferred from homology"/>
<dbReference type="GO" id="GO:0042773">
    <property type="term" value="P:ATP synthesis coupled electron transport"/>
    <property type="evidence" value="ECO:0007669"/>
    <property type="project" value="InterPro"/>
</dbReference>
<keyword evidence="4 5" id="KW-0472">Membrane</keyword>
<sequence>MQIDLFGSLPLVVIWLALGAIGILIQAFVRENTRLVYGYYMGTLALTAVLAIVTSGHKGTSFNDMITMGGYAAYFDVLFCGAGIMTLLAARPYLRREGAEYDEFYTLLVSAVSGMMFMAHANNLLVLFIGIELMSISFYVLAGFLRTNIRSIEASLKYFLLGAFATGFLVYGMGLVYGSTTSLQYDVIAGAIRAGAVQFPTLLVVGSVLLTIGLSFKIAAFPFHQWTPDVYEGAPTVVTAFMSTAGKAAAFSALIPVFMAILPMGAATPNGANIQMMLAVVSAITMLVGNITAVVQTNVKRMLAYSSVAHAGYLLMGIVAGTSDGFAAIIYYVTAYTFMQLGAFVIVGIIERENGRNLDLADYAGLNRRHPVLAALMAIFMFSLAGIPPFGGFFGKYLLFITAIETGFTWLTIIAVVSSVISVFFYLGLVVKMYFNEPTGEGEDSEPGLAGITLLVSTVGVIVLGIFPSLLLNIFKTW</sequence>
<keyword evidence="5" id="KW-1278">Translocase</keyword>
<keyword evidence="5" id="KW-0874">Quinone</keyword>
<comment type="catalytic activity">
    <reaction evidence="5">
        <text>a quinone + NADH + 5 H(+)(in) = a quinol + NAD(+) + 4 H(+)(out)</text>
        <dbReference type="Rhea" id="RHEA:57888"/>
        <dbReference type="ChEBI" id="CHEBI:15378"/>
        <dbReference type="ChEBI" id="CHEBI:24646"/>
        <dbReference type="ChEBI" id="CHEBI:57540"/>
        <dbReference type="ChEBI" id="CHEBI:57945"/>
        <dbReference type="ChEBI" id="CHEBI:132124"/>
    </reaction>
</comment>
<evidence type="ECO:0000256" key="6">
    <source>
        <dbReference type="RuleBase" id="RU000320"/>
    </source>
</evidence>
<dbReference type="STRING" id="1895771.BGO89_10595"/>
<organism evidence="8 9">
    <name type="scientific">Candidatus Kapaibacterium thiocyanatum</name>
    <dbReference type="NCBI Taxonomy" id="1895771"/>
    <lineage>
        <taxon>Bacteria</taxon>
        <taxon>Pseudomonadati</taxon>
        <taxon>Candidatus Kapaibacteriota</taxon>
        <taxon>Candidatus Kapaibacteriia</taxon>
        <taxon>Candidatus Kapaibacteriales</taxon>
        <taxon>Candidatus Kapaibacteriaceae</taxon>
        <taxon>Candidatus Kapaibacterium</taxon>
    </lineage>
</organism>
<keyword evidence="5" id="KW-0830">Ubiquinone</keyword>
<feature type="transmembrane region" description="Helical" evidence="5">
    <location>
        <begin position="410"/>
        <end position="431"/>
    </location>
</feature>
<evidence type="ECO:0000256" key="3">
    <source>
        <dbReference type="ARBA" id="ARBA00022989"/>
    </source>
</evidence>
<evidence type="ECO:0000256" key="5">
    <source>
        <dbReference type="HAMAP-Rule" id="MF_00445"/>
    </source>
</evidence>
<comment type="subcellular location">
    <subcellularLocation>
        <location evidence="5">Cell membrane</location>
        <topology evidence="5">Multi-pass membrane protein</topology>
    </subcellularLocation>
    <subcellularLocation>
        <location evidence="1">Endomembrane system</location>
        <topology evidence="1">Multi-pass membrane protein</topology>
    </subcellularLocation>
    <subcellularLocation>
        <location evidence="6">Membrane</location>
        <topology evidence="6">Multi-pass membrane protein</topology>
    </subcellularLocation>
</comment>
<evidence type="ECO:0000256" key="2">
    <source>
        <dbReference type="ARBA" id="ARBA00022692"/>
    </source>
</evidence>
<accession>A0A1M3KWW7</accession>
<evidence type="ECO:0000259" key="7">
    <source>
        <dbReference type="Pfam" id="PF00361"/>
    </source>
</evidence>
<dbReference type="GO" id="GO:0008137">
    <property type="term" value="F:NADH dehydrogenase (ubiquinone) activity"/>
    <property type="evidence" value="ECO:0007669"/>
    <property type="project" value="InterPro"/>
</dbReference>
<evidence type="ECO:0000313" key="9">
    <source>
        <dbReference type="Proteomes" id="UP000184233"/>
    </source>
</evidence>
<dbReference type="GO" id="GO:0050136">
    <property type="term" value="F:NADH dehydrogenase (quinone) (non-electrogenic) activity"/>
    <property type="evidence" value="ECO:0007669"/>
    <property type="project" value="UniProtKB-UniRule"/>
</dbReference>
<dbReference type="EMBL" id="MKVH01000024">
    <property type="protein sequence ID" value="OJX56961.1"/>
    <property type="molecule type" value="Genomic_DNA"/>
</dbReference>
<dbReference type="Proteomes" id="UP000184233">
    <property type="component" value="Unassembled WGS sequence"/>
</dbReference>
<feature type="transmembrane region" description="Helical" evidence="5">
    <location>
        <begin position="329"/>
        <end position="350"/>
    </location>
</feature>
<feature type="transmembrane region" description="Helical" evidence="5">
    <location>
        <begin position="102"/>
        <end position="119"/>
    </location>
</feature>
<keyword evidence="2 5" id="KW-0812">Transmembrane</keyword>
<feature type="transmembrane region" description="Helical" evidence="5">
    <location>
        <begin position="274"/>
        <end position="295"/>
    </location>
</feature>
<feature type="transmembrane region" description="Helical" evidence="5">
    <location>
        <begin position="68"/>
        <end position="90"/>
    </location>
</feature>
<keyword evidence="5" id="KW-0813">Transport</keyword>
<evidence type="ECO:0000256" key="4">
    <source>
        <dbReference type="ARBA" id="ARBA00023136"/>
    </source>
</evidence>
<dbReference type="InterPro" id="IPR010096">
    <property type="entry name" value="NADH-Q_OxRdtase_suN/2"/>
</dbReference>
<comment type="caution">
    <text evidence="8">The sequence shown here is derived from an EMBL/GenBank/DDBJ whole genome shotgun (WGS) entry which is preliminary data.</text>
</comment>
<dbReference type="GO" id="GO:0005886">
    <property type="term" value="C:plasma membrane"/>
    <property type="evidence" value="ECO:0007669"/>
    <property type="project" value="UniProtKB-SubCell"/>
</dbReference>
<feature type="transmembrane region" description="Helical" evidence="5">
    <location>
        <begin position="371"/>
        <end position="390"/>
    </location>
</feature>